<evidence type="ECO:0000259" key="2">
    <source>
        <dbReference type="Pfam" id="PF09431"/>
    </source>
</evidence>
<proteinExistence type="predicted"/>
<accession>A0A194WRG8</accession>
<dbReference type="EMBL" id="KQ947428">
    <property type="protein sequence ID" value="KUJ10608.1"/>
    <property type="molecule type" value="Genomic_DNA"/>
</dbReference>
<feature type="compositionally biased region" description="Basic and acidic residues" evidence="1">
    <location>
        <begin position="421"/>
        <end position="437"/>
    </location>
</feature>
<gene>
    <name evidence="3" type="ORF">LY89DRAFT_626039</name>
</gene>
<dbReference type="InterPro" id="IPR030125">
    <property type="entry name" value="SPIN90/Ldb17"/>
</dbReference>
<sequence length="496" mass="57018">MEEFEYTLENSQQFWDELEDIVSANCPSHQLIDNALRSYLYFTTRFKDEYLASDYDFAQCLRKLFQSSLFDKNKEYVRTQIVYSLLQEDEPASLHVIASFLLFDGRQNEATFEMMNNEGCFPRLVDLIKKGKRDDARLHRMLLELLYEMSRVQKISSEDLGVVDDDFCQYLFQIIEELSDDVDDPYHYPVIRVLLVLNEQWMVASTRSPVESHPPSTPLTNRVIKLLSLHGSSCMTFGENIILLLNRETETSLQLLILKLLYLLFTTKATYEYFYTNDLHVLLDVIIRNLLDLPNELISLRHTYLRVLYPLLAHTQLNQPPHYKQDEIIKVLSILGGSANTHWEPADETTVRLVERVAKVPWLRDEDVSEGEVARKLLGISLSPTQTASMVSVVDVAAVMEKPGVKTPSRKTEFEEEIHNFDGAADRKESHELEVHMPVKKKPPPPARRTKHAPPPIPPVLQVNGGKIPPKAPPRRRTRLKPMASTGDLESKARES</sequence>
<dbReference type="STRING" id="149040.A0A194WRG8"/>
<dbReference type="OrthoDB" id="445362at2759"/>
<evidence type="ECO:0000313" key="4">
    <source>
        <dbReference type="Proteomes" id="UP000070700"/>
    </source>
</evidence>
<dbReference type="GO" id="GO:0051666">
    <property type="term" value="P:actin cortical patch localization"/>
    <property type="evidence" value="ECO:0007669"/>
    <property type="project" value="TreeGrafter"/>
</dbReference>
<feature type="compositionally biased region" description="Basic residues" evidence="1">
    <location>
        <begin position="438"/>
        <end position="452"/>
    </location>
</feature>
<organism evidence="3 4">
    <name type="scientific">Mollisia scopiformis</name>
    <name type="common">Conifer needle endophyte fungus</name>
    <name type="synonym">Phialocephala scopiformis</name>
    <dbReference type="NCBI Taxonomy" id="149040"/>
    <lineage>
        <taxon>Eukaryota</taxon>
        <taxon>Fungi</taxon>
        <taxon>Dikarya</taxon>
        <taxon>Ascomycota</taxon>
        <taxon>Pezizomycotina</taxon>
        <taxon>Leotiomycetes</taxon>
        <taxon>Helotiales</taxon>
        <taxon>Mollisiaceae</taxon>
        <taxon>Mollisia</taxon>
    </lineage>
</organism>
<evidence type="ECO:0000256" key="1">
    <source>
        <dbReference type="SAM" id="MobiDB-lite"/>
    </source>
</evidence>
<dbReference type="AlphaFoldDB" id="A0A194WRG8"/>
<dbReference type="GO" id="GO:0006897">
    <property type="term" value="P:endocytosis"/>
    <property type="evidence" value="ECO:0007669"/>
    <property type="project" value="TreeGrafter"/>
</dbReference>
<dbReference type="RefSeq" id="XP_018064963.1">
    <property type="nucleotide sequence ID" value="XM_018211090.1"/>
</dbReference>
<evidence type="ECO:0000313" key="3">
    <source>
        <dbReference type="EMBL" id="KUJ10608.1"/>
    </source>
</evidence>
<reference evidence="3 4" key="1">
    <citation type="submission" date="2015-10" db="EMBL/GenBank/DDBJ databases">
        <title>Full genome of DAOMC 229536 Phialocephala scopiformis, a fungal endophyte of spruce producing the potent anti-insectan compound rugulosin.</title>
        <authorList>
            <consortium name="DOE Joint Genome Institute"/>
            <person name="Walker A.K."/>
            <person name="Frasz S.L."/>
            <person name="Seifert K.A."/>
            <person name="Miller J.D."/>
            <person name="Mondo S.J."/>
            <person name="Labutti K."/>
            <person name="Lipzen A."/>
            <person name="Dockter R."/>
            <person name="Kennedy M."/>
            <person name="Grigoriev I.V."/>
            <person name="Spatafora J.W."/>
        </authorList>
    </citation>
    <scope>NUCLEOTIDE SEQUENCE [LARGE SCALE GENOMIC DNA]</scope>
    <source>
        <strain evidence="3 4">CBS 120377</strain>
    </source>
</reference>
<dbReference type="GO" id="GO:0000147">
    <property type="term" value="P:actin cortical patch assembly"/>
    <property type="evidence" value="ECO:0007669"/>
    <property type="project" value="TreeGrafter"/>
</dbReference>
<feature type="region of interest" description="Disordered" evidence="1">
    <location>
        <begin position="421"/>
        <end position="496"/>
    </location>
</feature>
<dbReference type="GeneID" id="28820816"/>
<feature type="domain" description="SPIN90/Ldb17 leucine-rich" evidence="2">
    <location>
        <begin position="183"/>
        <end position="328"/>
    </location>
</feature>
<protein>
    <recommendedName>
        <fullName evidence="2">SPIN90/Ldb17 leucine-rich domain-containing protein</fullName>
    </recommendedName>
</protein>
<dbReference type="GO" id="GO:0071933">
    <property type="term" value="F:Arp2/3 complex binding"/>
    <property type="evidence" value="ECO:0007669"/>
    <property type="project" value="TreeGrafter"/>
</dbReference>
<name>A0A194WRG8_MOLSC</name>
<dbReference type="PANTHER" id="PTHR13357:SF1">
    <property type="entry name" value="NCK-INTERACTING PROTEIN WITH SH3 DOMAIN"/>
    <property type="match status" value="1"/>
</dbReference>
<dbReference type="Pfam" id="PF09431">
    <property type="entry name" value="SPIN90_LRD"/>
    <property type="match status" value="1"/>
</dbReference>
<dbReference type="InterPro" id="IPR018556">
    <property type="entry name" value="SPIN90/Ldb17_LRD"/>
</dbReference>
<dbReference type="FunCoup" id="A0A194WRG8">
    <property type="interactions" value="19"/>
</dbReference>
<keyword evidence="4" id="KW-1185">Reference proteome</keyword>
<dbReference type="Proteomes" id="UP000070700">
    <property type="component" value="Unassembled WGS sequence"/>
</dbReference>
<dbReference type="InParanoid" id="A0A194WRG8"/>
<dbReference type="PANTHER" id="PTHR13357">
    <property type="entry name" value="SH3 ADAPTER PROTEIN SPIN90 NCK INTERACTING PROTEIN WITH SH3 DOMAIN"/>
    <property type="match status" value="1"/>
</dbReference>
<dbReference type="GO" id="GO:0030479">
    <property type="term" value="C:actin cortical patch"/>
    <property type="evidence" value="ECO:0007669"/>
    <property type="project" value="TreeGrafter"/>
</dbReference>
<dbReference type="KEGG" id="psco:LY89DRAFT_626039"/>